<gene>
    <name evidence="7" type="ORF">K6K13_18700</name>
</gene>
<keyword evidence="8" id="KW-1185">Reference proteome</keyword>
<dbReference type="InterPro" id="IPR036388">
    <property type="entry name" value="WH-like_DNA-bd_sf"/>
</dbReference>
<dbReference type="CDD" id="cd08421">
    <property type="entry name" value="PBP2_LTTR_like_1"/>
    <property type="match status" value="1"/>
</dbReference>
<dbReference type="Proteomes" id="UP000825886">
    <property type="component" value="Chromosome"/>
</dbReference>
<evidence type="ECO:0000313" key="8">
    <source>
        <dbReference type="Proteomes" id="UP000825886"/>
    </source>
</evidence>
<proteinExistence type="inferred from homology"/>
<keyword evidence="4" id="KW-0804">Transcription</keyword>
<name>A0ABX9AJ70_9ENTR</name>
<evidence type="ECO:0000259" key="6">
    <source>
        <dbReference type="PROSITE" id="PS50931"/>
    </source>
</evidence>
<comment type="similarity">
    <text evidence="1">Belongs to the LysR transcriptional regulatory family.</text>
</comment>
<dbReference type="RefSeq" id="WP_222158328.1">
    <property type="nucleotide sequence ID" value="NZ_CP081864.1"/>
</dbReference>
<evidence type="ECO:0000256" key="3">
    <source>
        <dbReference type="ARBA" id="ARBA00023125"/>
    </source>
</evidence>
<dbReference type="InterPro" id="IPR005119">
    <property type="entry name" value="LysR_subst-bd"/>
</dbReference>
<keyword evidence="3" id="KW-0238">DNA-binding</keyword>
<dbReference type="InterPro" id="IPR050950">
    <property type="entry name" value="HTH-type_LysR_regulators"/>
</dbReference>
<feature type="domain" description="HTH lysR-type" evidence="6">
    <location>
        <begin position="3"/>
        <end position="60"/>
    </location>
</feature>
<dbReference type="PANTHER" id="PTHR30419">
    <property type="entry name" value="HTH-TYPE TRANSCRIPTIONAL REGULATOR YBHD"/>
    <property type="match status" value="1"/>
</dbReference>
<dbReference type="InterPro" id="IPR036390">
    <property type="entry name" value="WH_DNA-bd_sf"/>
</dbReference>
<dbReference type="Gene3D" id="3.40.190.290">
    <property type="match status" value="1"/>
</dbReference>
<protein>
    <submittedName>
        <fullName evidence="7">LysR family transcriptional regulator</fullName>
    </submittedName>
</protein>
<keyword evidence="2" id="KW-0805">Transcription regulation</keyword>
<dbReference type="InterPro" id="IPR000847">
    <property type="entry name" value="LysR_HTH_N"/>
</dbReference>
<dbReference type="SUPFAM" id="SSF46785">
    <property type="entry name" value="Winged helix' DNA-binding domain"/>
    <property type="match status" value="1"/>
</dbReference>
<accession>A0ABX9AJ70</accession>
<evidence type="ECO:0000256" key="1">
    <source>
        <dbReference type="ARBA" id="ARBA00009437"/>
    </source>
</evidence>
<dbReference type="Pfam" id="PF03466">
    <property type="entry name" value="LysR_substrate"/>
    <property type="match status" value="1"/>
</dbReference>
<dbReference type="Pfam" id="PF00126">
    <property type="entry name" value="HTH_1"/>
    <property type="match status" value="1"/>
</dbReference>
<feature type="compositionally biased region" description="Basic and acidic residues" evidence="5">
    <location>
        <begin position="299"/>
        <end position="318"/>
    </location>
</feature>
<evidence type="ECO:0000256" key="5">
    <source>
        <dbReference type="SAM" id="MobiDB-lite"/>
    </source>
</evidence>
<evidence type="ECO:0000256" key="2">
    <source>
        <dbReference type="ARBA" id="ARBA00023015"/>
    </source>
</evidence>
<feature type="region of interest" description="Disordered" evidence="5">
    <location>
        <begin position="293"/>
        <end position="318"/>
    </location>
</feature>
<organism evidence="7 8">
    <name type="scientific">Symbiopectobacterium purcellii</name>
    <dbReference type="NCBI Taxonomy" id="2871826"/>
    <lineage>
        <taxon>Bacteria</taxon>
        <taxon>Pseudomonadati</taxon>
        <taxon>Pseudomonadota</taxon>
        <taxon>Gammaproteobacteria</taxon>
        <taxon>Enterobacterales</taxon>
        <taxon>Enterobacteriaceae</taxon>
    </lineage>
</organism>
<sequence length="318" mass="34662">MRFDFTDLRLFLHVQQAGSITAGAARSHLTLQAASERIRGMEEALGVALLTRVSNGVTLTEAGFALARHANMLLQQREHMQSELQQFGNGLRGHIALHCNASALSLHLPSRLSDYLLAHPRISLSVSEKPSHDIVDAIKNQRAEVGIIADSVPLQGLETREFGPDSLVVAAAVTSPWASSTALAFEALLDAEFVGLNTGSALQEHIDHHARQRGKRLNYRVRLNDFPALIGLVQQGIGIGIVPEKALAHADMQQVRAIPLSDAWAQRRLVLCARQFSALPGYLQEFVEQISDRQASAPDAEHHGSPQRDQSEKEAAAK</sequence>
<reference evidence="7 8" key="1">
    <citation type="submission" date="2021-08" db="EMBL/GenBank/DDBJ databases">
        <title>Culture and genomic analysis of Symbiopectobacterium purcellii sp. nov. gen. nov., isolated from the leafhopper Empoasca decipiens.</title>
        <authorList>
            <person name="Nadal-Jimenez P."/>
            <person name="Siozios S."/>
            <person name="Halliday N."/>
            <person name="Camara M."/>
            <person name="Hurst G.D.D."/>
        </authorList>
    </citation>
    <scope>NUCLEOTIDE SEQUENCE [LARGE SCALE GENOMIC DNA]</scope>
    <source>
        <strain evidence="7 8">SyEd1</strain>
    </source>
</reference>
<dbReference type="Gene3D" id="1.10.10.10">
    <property type="entry name" value="Winged helix-like DNA-binding domain superfamily/Winged helix DNA-binding domain"/>
    <property type="match status" value="1"/>
</dbReference>
<evidence type="ECO:0000313" key="7">
    <source>
        <dbReference type="EMBL" id="QZN95222.1"/>
    </source>
</evidence>
<evidence type="ECO:0000256" key="4">
    <source>
        <dbReference type="ARBA" id="ARBA00023163"/>
    </source>
</evidence>
<dbReference type="PROSITE" id="PS50931">
    <property type="entry name" value="HTH_LYSR"/>
    <property type="match status" value="1"/>
</dbReference>
<dbReference type="EMBL" id="CP081864">
    <property type="protein sequence ID" value="QZN95222.1"/>
    <property type="molecule type" value="Genomic_DNA"/>
</dbReference>
<dbReference type="PANTHER" id="PTHR30419:SF2">
    <property type="entry name" value="LYSR FAMILY TRANSCRIPTIONAL REGULATOR"/>
    <property type="match status" value="1"/>
</dbReference>
<dbReference type="SUPFAM" id="SSF53850">
    <property type="entry name" value="Periplasmic binding protein-like II"/>
    <property type="match status" value="1"/>
</dbReference>